<dbReference type="InterPro" id="IPR016024">
    <property type="entry name" value="ARM-type_fold"/>
</dbReference>
<gene>
    <name evidence="7" type="ORF">DEO72_LG2g5825</name>
</gene>
<dbReference type="InterPro" id="IPR045210">
    <property type="entry name" value="RING-Ubox_PUB"/>
</dbReference>
<dbReference type="InterPro" id="IPR013083">
    <property type="entry name" value="Znf_RING/FYVE/PHD"/>
</dbReference>
<dbReference type="SMART" id="SM00504">
    <property type="entry name" value="Ubox"/>
    <property type="match status" value="1"/>
</dbReference>
<evidence type="ECO:0000256" key="1">
    <source>
        <dbReference type="ARBA" id="ARBA00000900"/>
    </source>
</evidence>
<comment type="catalytic activity">
    <reaction evidence="1 5">
        <text>S-ubiquitinyl-[E2 ubiquitin-conjugating enzyme]-L-cysteine + [acceptor protein]-L-lysine = [E2 ubiquitin-conjugating enzyme]-L-cysteine + N(6)-ubiquitinyl-[acceptor protein]-L-lysine.</text>
        <dbReference type="EC" id="2.3.2.27"/>
    </reaction>
</comment>
<dbReference type="InterPro" id="IPR058678">
    <property type="entry name" value="ARM_PUB"/>
</dbReference>
<evidence type="ECO:0000256" key="2">
    <source>
        <dbReference type="ARBA" id="ARBA00004906"/>
    </source>
</evidence>
<dbReference type="GO" id="GO:0061630">
    <property type="term" value="F:ubiquitin protein ligase activity"/>
    <property type="evidence" value="ECO:0007669"/>
    <property type="project" value="UniProtKB-UniRule"/>
</dbReference>
<dbReference type="SUPFAM" id="SSF57850">
    <property type="entry name" value="RING/U-box"/>
    <property type="match status" value="1"/>
</dbReference>
<dbReference type="Proteomes" id="UP000501690">
    <property type="component" value="Linkage Group LG2"/>
</dbReference>
<evidence type="ECO:0000256" key="5">
    <source>
        <dbReference type="RuleBase" id="RU369093"/>
    </source>
</evidence>
<name>A0A4D6LAS7_VIGUN</name>
<evidence type="ECO:0000256" key="4">
    <source>
        <dbReference type="ARBA" id="ARBA00022786"/>
    </source>
</evidence>
<protein>
    <recommendedName>
        <fullName evidence="5 6">U-box domain-containing protein</fullName>
        <ecNumber evidence="5">2.3.2.27</ecNumber>
    </recommendedName>
    <alternativeName>
        <fullName evidence="5">RING-type E3 ubiquitin transferase PUB</fullName>
    </alternativeName>
</protein>
<dbReference type="InterPro" id="IPR045185">
    <property type="entry name" value="PUB22/23/24-like"/>
</dbReference>
<reference evidence="7 8" key="1">
    <citation type="submission" date="2019-04" db="EMBL/GenBank/DDBJ databases">
        <title>An improved genome assembly and genetic linkage map for asparagus bean, Vigna unguiculata ssp. sesquipedialis.</title>
        <authorList>
            <person name="Xia Q."/>
            <person name="Zhang R."/>
            <person name="Dong Y."/>
        </authorList>
    </citation>
    <scope>NUCLEOTIDE SEQUENCE [LARGE SCALE GENOMIC DNA]</scope>
    <source>
        <tissue evidence="7">Leaf</tissue>
    </source>
</reference>
<evidence type="ECO:0000313" key="7">
    <source>
        <dbReference type="EMBL" id="QCD85465.1"/>
    </source>
</evidence>
<dbReference type="OrthoDB" id="10064100at2759"/>
<feature type="domain" description="U-box" evidence="6">
    <location>
        <begin position="28"/>
        <end position="102"/>
    </location>
</feature>
<evidence type="ECO:0000256" key="3">
    <source>
        <dbReference type="ARBA" id="ARBA00022679"/>
    </source>
</evidence>
<dbReference type="InterPro" id="IPR003613">
    <property type="entry name" value="Ubox_domain"/>
</dbReference>
<keyword evidence="3 5" id="KW-0808">Transferase</keyword>
<dbReference type="PANTHER" id="PTHR22849:SF119">
    <property type="entry name" value="U-BOX DOMAIN-CONTAINING PROTEIN"/>
    <property type="match status" value="1"/>
</dbReference>
<dbReference type="Gene3D" id="3.30.40.10">
    <property type="entry name" value="Zinc/RING finger domain, C3HC4 (zinc finger)"/>
    <property type="match status" value="1"/>
</dbReference>
<dbReference type="CDD" id="cd16664">
    <property type="entry name" value="RING-Ubox_PUB"/>
    <property type="match status" value="1"/>
</dbReference>
<dbReference type="AlphaFoldDB" id="A0A4D6LAS7"/>
<dbReference type="InterPro" id="IPR011989">
    <property type="entry name" value="ARM-like"/>
</dbReference>
<dbReference type="Pfam" id="PF25598">
    <property type="entry name" value="ARM_PUB"/>
    <property type="match status" value="1"/>
</dbReference>
<dbReference type="PANTHER" id="PTHR22849">
    <property type="entry name" value="WDSAM1 PROTEIN"/>
    <property type="match status" value="1"/>
</dbReference>
<proteinExistence type="predicted"/>
<evidence type="ECO:0000313" key="8">
    <source>
        <dbReference type="Proteomes" id="UP000501690"/>
    </source>
</evidence>
<dbReference type="UniPathway" id="UPA00143"/>
<dbReference type="Gramene" id="Vigun03g001700.1.v1.2">
    <property type="protein sequence ID" value="Vigun03g001700.1.v1.2.CDS.1"/>
    <property type="gene ID" value="Vigun03g001700.v1.2"/>
</dbReference>
<keyword evidence="8" id="KW-1185">Reference proteome</keyword>
<dbReference type="PROSITE" id="PS51698">
    <property type="entry name" value="U_BOX"/>
    <property type="match status" value="1"/>
</dbReference>
<dbReference type="Gene3D" id="1.25.10.10">
    <property type="entry name" value="Leucine-rich Repeat Variant"/>
    <property type="match status" value="1"/>
</dbReference>
<comment type="function">
    <text evidence="5">Functions as an E3 ubiquitin ligase.</text>
</comment>
<accession>A0A4D6LAS7</accession>
<organism evidence="7 8">
    <name type="scientific">Vigna unguiculata</name>
    <name type="common">Cowpea</name>
    <dbReference type="NCBI Taxonomy" id="3917"/>
    <lineage>
        <taxon>Eukaryota</taxon>
        <taxon>Viridiplantae</taxon>
        <taxon>Streptophyta</taxon>
        <taxon>Embryophyta</taxon>
        <taxon>Tracheophyta</taxon>
        <taxon>Spermatophyta</taxon>
        <taxon>Magnoliopsida</taxon>
        <taxon>eudicotyledons</taxon>
        <taxon>Gunneridae</taxon>
        <taxon>Pentapetalae</taxon>
        <taxon>rosids</taxon>
        <taxon>fabids</taxon>
        <taxon>Fabales</taxon>
        <taxon>Fabaceae</taxon>
        <taxon>Papilionoideae</taxon>
        <taxon>50 kb inversion clade</taxon>
        <taxon>NPAAA clade</taxon>
        <taxon>indigoferoid/millettioid clade</taxon>
        <taxon>Phaseoleae</taxon>
        <taxon>Vigna</taxon>
    </lineage>
</organism>
<dbReference type="GO" id="GO:0016567">
    <property type="term" value="P:protein ubiquitination"/>
    <property type="evidence" value="ECO:0007669"/>
    <property type="project" value="UniProtKB-UniRule"/>
</dbReference>
<dbReference type="SUPFAM" id="SSF48371">
    <property type="entry name" value="ARM repeat"/>
    <property type="match status" value="1"/>
</dbReference>
<comment type="pathway">
    <text evidence="2 5">Protein modification; protein ubiquitination.</text>
</comment>
<dbReference type="FunFam" id="3.30.40.10:FF:000442">
    <property type="entry name" value="RING-type E3 ubiquitin transferase"/>
    <property type="match status" value="1"/>
</dbReference>
<dbReference type="EC" id="2.3.2.27" evidence="5"/>
<dbReference type="EMBL" id="CP039346">
    <property type="protein sequence ID" value="QCD85465.1"/>
    <property type="molecule type" value="Genomic_DNA"/>
</dbReference>
<keyword evidence="4 5" id="KW-0833">Ubl conjugation pathway</keyword>
<dbReference type="Pfam" id="PF04564">
    <property type="entry name" value="U-box"/>
    <property type="match status" value="1"/>
</dbReference>
<evidence type="ECO:0000259" key="6">
    <source>
        <dbReference type="PROSITE" id="PS51698"/>
    </source>
</evidence>
<sequence>MVVGWRRLRRGKKKKKEKEEKVEEEEVVTPNHFRCPISLELMKDPVTLSTGITYDRESIETWFDQGSFTCPLTNNLVSNSDLIPNHTLRMIIQDWCVENQRCGVQRIPTPRVPITPNDVHHLLLLLHAKASRLDQDACLQLVHKIQRWGAESHRNMRCLVDNGAPTALASAFYAFANADVNADDDSVERNPYVCVLHQMLSALNSMFPTQSEPIQHLGSPPSLRCIVSFLRRQDLSGKESSIVALKHLLSFGHHQHLEALAQIEGINQLLVEFLNPRIFSPTIVKASLAVVWYLVSSSSPCTHKMRLKFVELGMVCVVVDILVDSERSLCERALGVLESLCACEEGREKAYGNALAIPLLVKKLLRVSPLGSDYSVCAIWRLCKFGEEMALLEALQVGLFQKLLLVLQVGCGDDTKEKATQLLKLLNPYRGSAVECVDSDFKNLKRSM</sequence>